<dbReference type="EMBL" id="JAINUF010000001">
    <property type="protein sequence ID" value="KAJ8383095.1"/>
    <property type="molecule type" value="Genomic_DNA"/>
</dbReference>
<dbReference type="GO" id="GO:0005634">
    <property type="term" value="C:nucleus"/>
    <property type="evidence" value="ECO:0007669"/>
    <property type="project" value="TreeGrafter"/>
</dbReference>
<dbReference type="GO" id="GO:0005737">
    <property type="term" value="C:cytoplasm"/>
    <property type="evidence" value="ECO:0007669"/>
    <property type="project" value="TreeGrafter"/>
</dbReference>
<name>A0A9Q1GGY1_SYNKA</name>
<feature type="region of interest" description="Disordered" evidence="1">
    <location>
        <begin position="1"/>
        <end position="91"/>
    </location>
</feature>
<organism evidence="2 3">
    <name type="scientific">Synaphobranchus kaupii</name>
    <name type="common">Kaup's arrowtooth eel</name>
    <dbReference type="NCBI Taxonomy" id="118154"/>
    <lineage>
        <taxon>Eukaryota</taxon>
        <taxon>Metazoa</taxon>
        <taxon>Chordata</taxon>
        <taxon>Craniata</taxon>
        <taxon>Vertebrata</taxon>
        <taxon>Euteleostomi</taxon>
        <taxon>Actinopterygii</taxon>
        <taxon>Neopterygii</taxon>
        <taxon>Teleostei</taxon>
        <taxon>Anguilliformes</taxon>
        <taxon>Synaphobranchidae</taxon>
        <taxon>Synaphobranchus</taxon>
    </lineage>
</organism>
<proteinExistence type="predicted"/>
<feature type="compositionally biased region" description="Basic and acidic residues" evidence="1">
    <location>
        <begin position="81"/>
        <end position="91"/>
    </location>
</feature>
<feature type="compositionally biased region" description="Basic and acidic residues" evidence="1">
    <location>
        <begin position="182"/>
        <end position="196"/>
    </location>
</feature>
<feature type="compositionally biased region" description="Basic and acidic residues" evidence="1">
    <location>
        <begin position="27"/>
        <end position="38"/>
    </location>
</feature>
<comment type="caution">
    <text evidence="2">The sequence shown here is derived from an EMBL/GenBank/DDBJ whole genome shotgun (WGS) entry which is preliminary data.</text>
</comment>
<dbReference type="PANTHER" id="PTHR22437:SF2">
    <property type="entry name" value="STORKHEAD-BOX PROTEIN 2"/>
    <property type="match status" value="1"/>
</dbReference>
<dbReference type="PANTHER" id="PTHR22437">
    <property type="entry name" value="WINGED HELIX DOMAIN-CONTAINING PROTEIN"/>
    <property type="match status" value="1"/>
</dbReference>
<gene>
    <name evidence="2" type="ORF">SKAU_G00038730</name>
</gene>
<dbReference type="GO" id="GO:0000977">
    <property type="term" value="F:RNA polymerase II transcription regulatory region sequence-specific DNA binding"/>
    <property type="evidence" value="ECO:0007669"/>
    <property type="project" value="TreeGrafter"/>
</dbReference>
<dbReference type="AlphaFoldDB" id="A0A9Q1GGY1"/>
<accession>A0A9Q1GGY1</accession>
<keyword evidence="3" id="KW-1185">Reference proteome</keyword>
<evidence type="ECO:0000256" key="1">
    <source>
        <dbReference type="SAM" id="MobiDB-lite"/>
    </source>
</evidence>
<feature type="region of interest" description="Disordered" evidence="1">
    <location>
        <begin position="234"/>
        <end position="277"/>
    </location>
</feature>
<feature type="region of interest" description="Disordered" evidence="1">
    <location>
        <begin position="114"/>
        <end position="200"/>
    </location>
</feature>
<dbReference type="InterPro" id="IPR040126">
    <property type="entry name" value="STOX1/2"/>
</dbReference>
<feature type="compositionally biased region" description="Low complexity" evidence="1">
    <location>
        <begin position="142"/>
        <end position="168"/>
    </location>
</feature>
<protein>
    <submittedName>
        <fullName evidence="2">Uncharacterized protein</fullName>
    </submittedName>
</protein>
<feature type="compositionally biased region" description="Polar residues" evidence="1">
    <location>
        <begin position="238"/>
        <end position="251"/>
    </location>
</feature>
<sequence>MLQTKQSSLPPSPLGKPDPDTSTLSDGVKKGSHSDRQTPHLNSPHPTEYKEDAAKGQNGMGLAVANQTAEPMPNGRLIHQHNADPGDKRKEIFSKDTLFKPPPNALVAGYVDSGYPKSGTLRKTPHMKSAEVLGGQEHFEKPAQISPSPGASAQQASEPAPSSAAEASFDYYNVSDDDDSEEAAHKNAVEEQKNREGGGTMQWLLEREKERELQPWTAAASRWTVDLTLHARGRAWPPNTSSIVESKQTAEPSPEPRTHRHQQRPVIQLPDRTGAGHQTVRETAEILKLFSFHH</sequence>
<evidence type="ECO:0000313" key="3">
    <source>
        <dbReference type="Proteomes" id="UP001152622"/>
    </source>
</evidence>
<reference evidence="2" key="1">
    <citation type="journal article" date="2023" name="Science">
        <title>Genome structures resolve the early diversification of teleost fishes.</title>
        <authorList>
            <person name="Parey E."/>
            <person name="Louis A."/>
            <person name="Montfort J."/>
            <person name="Bouchez O."/>
            <person name="Roques C."/>
            <person name="Iampietro C."/>
            <person name="Lluch J."/>
            <person name="Castinel A."/>
            <person name="Donnadieu C."/>
            <person name="Desvignes T."/>
            <person name="Floi Bucao C."/>
            <person name="Jouanno E."/>
            <person name="Wen M."/>
            <person name="Mejri S."/>
            <person name="Dirks R."/>
            <person name="Jansen H."/>
            <person name="Henkel C."/>
            <person name="Chen W.J."/>
            <person name="Zahm M."/>
            <person name="Cabau C."/>
            <person name="Klopp C."/>
            <person name="Thompson A.W."/>
            <person name="Robinson-Rechavi M."/>
            <person name="Braasch I."/>
            <person name="Lecointre G."/>
            <person name="Bobe J."/>
            <person name="Postlethwait J.H."/>
            <person name="Berthelot C."/>
            <person name="Roest Crollius H."/>
            <person name="Guiguen Y."/>
        </authorList>
    </citation>
    <scope>NUCLEOTIDE SEQUENCE</scope>
    <source>
        <strain evidence="2">WJC10195</strain>
    </source>
</reference>
<dbReference type="Proteomes" id="UP001152622">
    <property type="component" value="Chromosome 1"/>
</dbReference>
<dbReference type="GO" id="GO:0006357">
    <property type="term" value="P:regulation of transcription by RNA polymerase II"/>
    <property type="evidence" value="ECO:0007669"/>
    <property type="project" value="InterPro"/>
</dbReference>
<evidence type="ECO:0000313" key="2">
    <source>
        <dbReference type="EMBL" id="KAJ8383095.1"/>
    </source>
</evidence>